<dbReference type="Gene3D" id="3.30.890.10">
    <property type="entry name" value="Methyl-cpg-binding Protein 2, Chain A"/>
    <property type="match status" value="1"/>
</dbReference>
<evidence type="ECO:0000313" key="9">
    <source>
        <dbReference type="Proteomes" id="UP001497623"/>
    </source>
</evidence>
<dbReference type="InterPro" id="IPR016177">
    <property type="entry name" value="DNA-bd_dom_sf"/>
</dbReference>
<keyword evidence="5" id="KW-0539">Nucleus</keyword>
<organism evidence="8 9">
    <name type="scientific">Meganyctiphanes norvegica</name>
    <name type="common">Northern krill</name>
    <name type="synonym">Thysanopoda norvegica</name>
    <dbReference type="NCBI Taxonomy" id="48144"/>
    <lineage>
        <taxon>Eukaryota</taxon>
        <taxon>Metazoa</taxon>
        <taxon>Ecdysozoa</taxon>
        <taxon>Arthropoda</taxon>
        <taxon>Crustacea</taxon>
        <taxon>Multicrustacea</taxon>
        <taxon>Malacostraca</taxon>
        <taxon>Eumalacostraca</taxon>
        <taxon>Eucarida</taxon>
        <taxon>Euphausiacea</taxon>
        <taxon>Euphausiidae</taxon>
        <taxon>Meganyctiphanes</taxon>
    </lineage>
</organism>
<evidence type="ECO:0000256" key="1">
    <source>
        <dbReference type="ARBA" id="ARBA00004123"/>
    </source>
</evidence>
<comment type="subcellular location">
    <subcellularLocation>
        <location evidence="1">Nucleus</location>
    </subcellularLocation>
</comment>
<comment type="caution">
    <text evidence="8">The sequence shown here is derived from an EMBL/GenBank/DDBJ whole genome shotgun (WGS) entry which is preliminary data.</text>
</comment>
<reference evidence="8 9" key="1">
    <citation type="submission" date="2024-05" db="EMBL/GenBank/DDBJ databases">
        <authorList>
            <person name="Wallberg A."/>
        </authorList>
    </citation>
    <scope>NUCLEOTIDE SEQUENCE [LARGE SCALE GENOMIC DNA]</scope>
</reference>
<dbReference type="PANTHER" id="PTHR12396:SF0">
    <property type="entry name" value="METHYL-CPG BINDING DOMAIN PROTEIN-LIKE, ISOFORM C"/>
    <property type="match status" value="1"/>
</dbReference>
<evidence type="ECO:0000256" key="6">
    <source>
        <dbReference type="SAM" id="MobiDB-lite"/>
    </source>
</evidence>
<evidence type="ECO:0000313" key="8">
    <source>
        <dbReference type="EMBL" id="CAL4210612.1"/>
    </source>
</evidence>
<dbReference type="PROSITE" id="PS50982">
    <property type="entry name" value="MBD"/>
    <property type="match status" value="1"/>
</dbReference>
<dbReference type="GO" id="GO:0005654">
    <property type="term" value="C:nucleoplasm"/>
    <property type="evidence" value="ECO:0007669"/>
    <property type="project" value="UniProtKB-ARBA"/>
</dbReference>
<gene>
    <name evidence="8" type="ORF">MNOR_LOCUS38322</name>
</gene>
<dbReference type="GO" id="GO:0003677">
    <property type="term" value="F:DNA binding"/>
    <property type="evidence" value="ECO:0007669"/>
    <property type="project" value="UniProtKB-KW"/>
</dbReference>
<dbReference type="AlphaFoldDB" id="A0AAV2SM71"/>
<dbReference type="EMBL" id="CAXKWB010085750">
    <property type="protein sequence ID" value="CAL4210612.1"/>
    <property type="molecule type" value="Genomic_DNA"/>
</dbReference>
<accession>A0AAV2SM71</accession>
<evidence type="ECO:0000256" key="5">
    <source>
        <dbReference type="ARBA" id="ARBA00023242"/>
    </source>
</evidence>
<dbReference type="SMART" id="SM00391">
    <property type="entry name" value="MBD"/>
    <property type="match status" value="1"/>
</dbReference>
<keyword evidence="2" id="KW-0805">Transcription regulation</keyword>
<dbReference type="InterPro" id="IPR001739">
    <property type="entry name" value="Methyl_CpG_DNA-bd"/>
</dbReference>
<feature type="non-terminal residue" evidence="8">
    <location>
        <position position="101"/>
    </location>
</feature>
<keyword evidence="4" id="KW-0804">Transcription</keyword>
<name>A0AAV2SM71_MEGNR</name>
<feature type="domain" description="MBD" evidence="7">
    <location>
        <begin position="1"/>
        <end position="74"/>
    </location>
</feature>
<dbReference type="Pfam" id="PF01429">
    <property type="entry name" value="MBD"/>
    <property type="match status" value="1"/>
</dbReference>
<keyword evidence="3" id="KW-0238">DNA-binding</keyword>
<feature type="non-terminal residue" evidence="8">
    <location>
        <position position="1"/>
    </location>
</feature>
<feature type="region of interest" description="Disordered" evidence="6">
    <location>
        <begin position="64"/>
        <end position="101"/>
    </location>
</feature>
<feature type="compositionally biased region" description="Basic residues" evidence="6">
    <location>
        <begin position="85"/>
        <end position="101"/>
    </location>
</feature>
<proteinExistence type="predicted"/>
<dbReference type="SUPFAM" id="SSF54171">
    <property type="entry name" value="DNA-binding domain"/>
    <property type="match status" value="1"/>
</dbReference>
<feature type="compositionally biased region" description="Low complexity" evidence="6">
    <location>
        <begin position="66"/>
        <end position="75"/>
    </location>
</feature>
<evidence type="ECO:0000256" key="2">
    <source>
        <dbReference type="ARBA" id="ARBA00023015"/>
    </source>
</evidence>
<keyword evidence="9" id="KW-1185">Reference proteome</keyword>
<dbReference type="PANTHER" id="PTHR12396">
    <property type="entry name" value="METHYL-CPG BINDING PROTEIN, MBD"/>
    <property type="match status" value="1"/>
</dbReference>
<dbReference type="Proteomes" id="UP001497623">
    <property type="component" value="Unassembled WGS sequence"/>
</dbReference>
<evidence type="ECO:0000256" key="3">
    <source>
        <dbReference type="ARBA" id="ARBA00023125"/>
    </source>
</evidence>
<evidence type="ECO:0000259" key="7">
    <source>
        <dbReference type="PROSITE" id="PS50982"/>
    </source>
</evidence>
<evidence type="ECO:0000256" key="4">
    <source>
        <dbReference type="ARBA" id="ARBA00023163"/>
    </source>
</evidence>
<sequence length="101" mass="11551">VQYENQVVLPEGWSSLVKMRTRGLSTGYYDIYYISPKGQKLRSVKEVEKYCMKEGIEVDLSMFRRSSTLKTTKPPKSSKDDATPSKKRGRPKGSTKAKKQE</sequence>
<protein>
    <recommendedName>
        <fullName evidence="7">MBD domain-containing protein</fullName>
    </recommendedName>
</protein>